<dbReference type="PROSITE" id="PS51396">
    <property type="entry name" value="PUL"/>
    <property type="match status" value="1"/>
</dbReference>
<accession>A0A0G2E7B9</accession>
<dbReference type="CDD" id="cd02947">
    <property type="entry name" value="TRX_family"/>
    <property type="match status" value="1"/>
</dbReference>
<evidence type="ECO:0000313" key="10">
    <source>
        <dbReference type="Proteomes" id="UP000053317"/>
    </source>
</evidence>
<dbReference type="GO" id="GO:0008233">
    <property type="term" value="F:peptidase activity"/>
    <property type="evidence" value="ECO:0007669"/>
    <property type="project" value="UniProtKB-KW"/>
</dbReference>
<dbReference type="PROSITE" id="PS00194">
    <property type="entry name" value="THIOREDOXIN_1"/>
    <property type="match status" value="1"/>
</dbReference>
<organism evidence="9 10">
    <name type="scientific">Phaeomoniella chlamydospora</name>
    <name type="common">Phaeoacremonium chlamydosporum</name>
    <dbReference type="NCBI Taxonomy" id="158046"/>
    <lineage>
        <taxon>Eukaryota</taxon>
        <taxon>Fungi</taxon>
        <taxon>Dikarya</taxon>
        <taxon>Ascomycota</taxon>
        <taxon>Pezizomycotina</taxon>
        <taxon>Eurotiomycetes</taxon>
        <taxon>Chaetothyriomycetidae</taxon>
        <taxon>Phaeomoniellales</taxon>
        <taxon>Phaeomoniellaceae</taxon>
        <taxon>Phaeomoniella</taxon>
    </lineage>
</organism>
<dbReference type="Gene3D" id="3.40.30.10">
    <property type="entry name" value="Glutaredoxin"/>
    <property type="match status" value="1"/>
</dbReference>
<evidence type="ECO:0000259" key="7">
    <source>
        <dbReference type="PROSITE" id="PS51396"/>
    </source>
</evidence>
<feature type="domain" description="PUL" evidence="7">
    <location>
        <begin position="242"/>
        <end position="565"/>
    </location>
</feature>
<comment type="similarity">
    <text evidence="2">Belongs to the thioredoxin family.</text>
</comment>
<dbReference type="Pfam" id="PF05903">
    <property type="entry name" value="Peptidase_C97"/>
    <property type="match status" value="1"/>
</dbReference>
<evidence type="ECO:0000259" key="6">
    <source>
        <dbReference type="PROSITE" id="PS51352"/>
    </source>
</evidence>
<dbReference type="Gene3D" id="3.90.1720.30">
    <property type="entry name" value="PPPDE domains"/>
    <property type="match status" value="1"/>
</dbReference>
<dbReference type="PROSITE" id="PS51352">
    <property type="entry name" value="THIOREDOXIN_2"/>
    <property type="match status" value="1"/>
</dbReference>
<evidence type="ECO:0000256" key="3">
    <source>
        <dbReference type="ARBA" id="ARBA00022670"/>
    </source>
</evidence>
<dbReference type="InterPro" id="IPR017937">
    <property type="entry name" value="Thioredoxin_CS"/>
</dbReference>
<dbReference type="PROSITE" id="PS51858">
    <property type="entry name" value="PPPDE"/>
    <property type="match status" value="1"/>
</dbReference>
<dbReference type="OrthoDB" id="21221at2759"/>
<keyword evidence="5" id="KW-1015">Disulfide bond</keyword>
<feature type="domain" description="PPPDE" evidence="8">
    <location>
        <begin position="1"/>
        <end position="80"/>
    </location>
</feature>
<reference evidence="9 10" key="2">
    <citation type="submission" date="2015-05" db="EMBL/GenBank/DDBJ databases">
        <authorList>
            <person name="Morales-Cruz A."/>
            <person name="Amrine K.C."/>
            <person name="Cantu D."/>
        </authorList>
    </citation>
    <scope>NUCLEOTIDE SEQUENCE [LARGE SCALE GENOMIC DNA]</scope>
    <source>
        <strain evidence="9">UCRPC4</strain>
    </source>
</reference>
<dbReference type="SUPFAM" id="SSF52833">
    <property type="entry name" value="Thioredoxin-like"/>
    <property type="match status" value="1"/>
</dbReference>
<dbReference type="InterPro" id="IPR013766">
    <property type="entry name" value="Thioredoxin_domain"/>
</dbReference>
<evidence type="ECO:0000313" key="9">
    <source>
        <dbReference type="EMBL" id="KKY18887.1"/>
    </source>
</evidence>
<dbReference type="PANTHER" id="PTHR46115">
    <property type="entry name" value="THIOREDOXIN-LIKE PROTEIN 1"/>
    <property type="match status" value="1"/>
</dbReference>
<name>A0A0G2E7B9_PHACM</name>
<dbReference type="InterPro" id="IPR008580">
    <property type="entry name" value="PPPDE_dom"/>
</dbReference>
<sequence length="566" mass="61836">MQIIHQGSTQLPMDVIEEYMESLAEVYTAESYDLFLHNCNNFTQDLSMFLVGKDIPEEIRTLPDRFLQTPLGAMMKPQIDAALRGVTQAPVIEKPRATSSVLLPAPVNSNRSDVLPKASTGGSSLYDHPKHPTGIVHNVSSLKQVEDLLGSATSRCAVIFFTSSTCAPCKIVYPAYDELAQEAGSKAVLIKVDINQAYDVASRYQVRATPTFTTFSKGERVNTWSGANEAQLRSNIRFLLDTTYPPHPHTQLRLPNFQADKQPVLYKKILPLEKLAAKIGPVALEPPLSSIIDFTKERFASAAPTASTSLPSALSALPSFLVSKLSSIPDSSHFALVDLLRVAFLDSRISGFFAAEDPSHTMLLALLTPTSESLSSNKQPPYSLHLTTLQLLCNLFTSPIYHSSLLTSPSKLHDQIITITTSSLLSSNSTLIHTASALTFNLTLTLHNQRFHLQQTPDNPPPAHLRYTLPPESQISLLASLLESLQSFSTTLSSPPTTAQTTTSTKDILQALLLSLGMLIYGSEPDSEIIDLCQAMNAKETIQEIGKCNEKEFGKMGVLKDVLAML</sequence>
<protein>
    <submittedName>
        <fullName evidence="9">Putative thioredoxin</fullName>
    </submittedName>
</protein>
<keyword evidence="4" id="KW-0378">Hydrolase</keyword>
<gene>
    <name evidence="9" type="ORF">UCRPC4_g04732</name>
</gene>
<dbReference type="SMART" id="SM01179">
    <property type="entry name" value="DUF862"/>
    <property type="match status" value="1"/>
</dbReference>
<dbReference type="AlphaFoldDB" id="A0A0G2E7B9"/>
<evidence type="ECO:0000256" key="4">
    <source>
        <dbReference type="ARBA" id="ARBA00022801"/>
    </source>
</evidence>
<keyword evidence="10" id="KW-1185">Reference proteome</keyword>
<evidence type="ECO:0000259" key="8">
    <source>
        <dbReference type="PROSITE" id="PS51858"/>
    </source>
</evidence>
<dbReference type="InterPro" id="IPR011989">
    <property type="entry name" value="ARM-like"/>
</dbReference>
<dbReference type="Gene3D" id="1.25.10.10">
    <property type="entry name" value="Leucine-rich Repeat Variant"/>
    <property type="match status" value="1"/>
</dbReference>
<dbReference type="EMBL" id="LCWF01000114">
    <property type="protein sequence ID" value="KKY18887.1"/>
    <property type="molecule type" value="Genomic_DNA"/>
</dbReference>
<dbReference type="GO" id="GO:0006508">
    <property type="term" value="P:proteolysis"/>
    <property type="evidence" value="ECO:0007669"/>
    <property type="project" value="UniProtKB-KW"/>
</dbReference>
<reference evidence="9 10" key="1">
    <citation type="submission" date="2015-05" db="EMBL/GenBank/DDBJ databases">
        <title>Distinctive expansion of gene families associated with plant cell wall degradation and secondary metabolism in the genomes of grapevine trunk pathogens.</title>
        <authorList>
            <person name="Lawrence D.P."/>
            <person name="Travadon R."/>
            <person name="Rolshausen P.E."/>
            <person name="Baumgartner K."/>
        </authorList>
    </citation>
    <scope>NUCLEOTIDE SEQUENCE [LARGE SCALE GENOMIC DNA]</scope>
    <source>
        <strain evidence="9">UCRPC4</strain>
    </source>
</reference>
<comment type="caution">
    <text evidence="9">The sequence shown here is derived from an EMBL/GenBank/DDBJ whole genome shotgun (WGS) entry which is preliminary data.</text>
</comment>
<dbReference type="InterPro" id="IPR013535">
    <property type="entry name" value="PUL_dom"/>
</dbReference>
<comment type="similarity">
    <text evidence="1">Belongs to the DeSI family.</text>
</comment>
<dbReference type="Proteomes" id="UP000053317">
    <property type="component" value="Unassembled WGS sequence"/>
</dbReference>
<feature type="domain" description="Thioredoxin" evidence="6">
    <location>
        <begin position="99"/>
        <end position="241"/>
    </location>
</feature>
<dbReference type="InterPro" id="IPR036249">
    <property type="entry name" value="Thioredoxin-like_sf"/>
</dbReference>
<keyword evidence="3" id="KW-0645">Protease</keyword>
<evidence type="ECO:0000256" key="2">
    <source>
        <dbReference type="ARBA" id="ARBA00008987"/>
    </source>
</evidence>
<dbReference type="Pfam" id="PF08324">
    <property type="entry name" value="PUL"/>
    <property type="match status" value="1"/>
</dbReference>
<evidence type="ECO:0000256" key="1">
    <source>
        <dbReference type="ARBA" id="ARBA00008140"/>
    </source>
</evidence>
<proteinExistence type="inferred from homology"/>
<evidence type="ECO:0000256" key="5">
    <source>
        <dbReference type="ARBA" id="ARBA00023157"/>
    </source>
</evidence>
<dbReference type="InterPro" id="IPR042266">
    <property type="entry name" value="PPPDE_sf"/>
</dbReference>
<dbReference type="Pfam" id="PF00085">
    <property type="entry name" value="Thioredoxin"/>
    <property type="match status" value="1"/>
</dbReference>